<name>A0ABW4NUT9_9PAST</name>
<feature type="non-terminal residue" evidence="1">
    <location>
        <position position="1"/>
    </location>
</feature>
<dbReference type="Proteomes" id="UP001597420">
    <property type="component" value="Unassembled WGS sequence"/>
</dbReference>
<organism evidence="1 2">
    <name type="scientific">Pasteurella oralis</name>
    <dbReference type="NCBI Taxonomy" id="1071947"/>
    <lineage>
        <taxon>Bacteria</taxon>
        <taxon>Pseudomonadati</taxon>
        <taxon>Pseudomonadota</taxon>
        <taxon>Gammaproteobacteria</taxon>
        <taxon>Pasteurellales</taxon>
        <taxon>Pasteurellaceae</taxon>
        <taxon>Pasteurella</taxon>
    </lineage>
</organism>
<evidence type="ECO:0000313" key="1">
    <source>
        <dbReference type="EMBL" id="MFD1806395.1"/>
    </source>
</evidence>
<gene>
    <name evidence="1" type="ORF">ACFSAV_08470</name>
</gene>
<evidence type="ECO:0008006" key="3">
    <source>
        <dbReference type="Google" id="ProtNLM"/>
    </source>
</evidence>
<evidence type="ECO:0000313" key="2">
    <source>
        <dbReference type="Proteomes" id="UP001597420"/>
    </source>
</evidence>
<keyword evidence="2" id="KW-1185">Reference proteome</keyword>
<accession>A0ABW4NUT9</accession>
<proteinExistence type="predicted"/>
<reference evidence="2" key="1">
    <citation type="journal article" date="2019" name="Int. J. Syst. Evol. Microbiol.">
        <title>The Global Catalogue of Microorganisms (GCM) 10K type strain sequencing project: providing services to taxonomists for standard genome sequencing and annotation.</title>
        <authorList>
            <consortium name="The Broad Institute Genomics Platform"/>
            <consortium name="The Broad Institute Genome Sequencing Center for Infectious Disease"/>
            <person name="Wu L."/>
            <person name="Ma J."/>
        </authorList>
    </citation>
    <scope>NUCLEOTIDE SEQUENCE [LARGE SCALE GENOMIC DNA]</scope>
    <source>
        <strain evidence="2">CCM 7950</strain>
    </source>
</reference>
<protein>
    <recommendedName>
        <fullName evidence="3">Toxin CdiA</fullName>
    </recommendedName>
</protein>
<comment type="caution">
    <text evidence="1">The sequence shown here is derived from an EMBL/GenBank/DDBJ whole genome shotgun (WGS) entry which is preliminary data.</text>
</comment>
<sequence length="329" mass="36092">KAQITALSSMTAAVAGGLTAQSSSQSNTTVSSLTNASLGGEIGKNAVENNFNLNLFIDNPQVDWAALAEGQGKADEATRQAIERFAKEHPELVESLRNTGDVALFLSDFTPIVGDVKSFAEAEDGIDYALAFIGVLPGAEAVTKPLKNAKSALQKAKEAERLGNTTKVLKYQSEVAKQLDYIKDNANLGRNRSGFNFLLNENINSKIKSINPPKLIFDKSKYDYLFGNVRFDIHNSSRAFQNKQQLSSIGIYNDQRGRNIIEKTLEKMLSDKAYVKESFSKNINGKHQNFEIRESIIIGSGGIRKIEVTFEVMNDGSRRFITTILKGGN</sequence>
<dbReference type="EMBL" id="JBHUFP010000011">
    <property type="protein sequence ID" value="MFD1806395.1"/>
    <property type="molecule type" value="Genomic_DNA"/>
</dbReference>